<gene>
    <name evidence="3" type="primary">LOC107418196</name>
</gene>
<keyword evidence="2" id="KW-1185">Reference proteome</keyword>
<feature type="domain" description="F-box" evidence="1">
    <location>
        <begin position="35"/>
        <end position="85"/>
    </location>
</feature>
<name>A0ABM3I7Y2_ZIZJJ</name>
<dbReference type="PANTHER" id="PTHR34145">
    <property type="entry name" value="OS02G0105600 PROTEIN"/>
    <property type="match status" value="1"/>
</dbReference>
<sequence>MEEETLNSSLREYYVDQPLKKIKKMEELEKIHHDHDLISDLPESLIIKITSLLSLEDAIRFSLTSKKFFSAFKSIPVLDFNFDSFTKSSKKFKSYQIISFFPDFVAKSLELLTHYHSDTCFPRLSFVSPLTSDVLASKMVDFSLVNKVKELNLTNERVYPLSKEIQVCNLQNTIFSAQHLTRLKINGFNLKLEHRNLVLSCPLIEDVSLNYCTGLETISLLGDKLKHVVLNSCPQLVKISIDPQARLESFSYSAYVLFQKQSQILFDPNSFKTLKFLRFKSTEIITNEWFSDHVSSLNLLETLKLYDCTRLKNICFSSNNLRTLILMKCQGLENIHITAPYLESFVFDLEKKNHCKSMNIGNCKNLKSLKLGGASVVTDKWVEDNLSRFLFLEHLELKGCNLLNKLEFCGGKLRSLNLSTCANLSTVEIEAPNLVSFIYRGDLLPSPPLLISKSKLHAKLWLNRPSLISEQYHRPFRNFIGSFNQCETLFLHDVSTEVLIYPENIRETMISPLYDLKHLKVEVKYRKHNIVQLVEGLLWFVPHPETISIKFQDGIVYSLKFRYKCAVEEDAVCWATCWRHFLVEVEMENFGESKERSDLHNFLTRNAKGLTNIICNSC</sequence>
<accession>A0ABM3I7Y2</accession>
<dbReference type="InterPro" id="IPR001810">
    <property type="entry name" value="F-box_dom"/>
</dbReference>
<dbReference type="InterPro" id="IPR032675">
    <property type="entry name" value="LRR_dom_sf"/>
</dbReference>
<protein>
    <submittedName>
        <fullName evidence="3">Uncharacterized protein LOC107418196</fullName>
    </submittedName>
</protein>
<dbReference type="Pfam" id="PF23622">
    <property type="entry name" value="LRR_At1g61320_AtMIF1"/>
    <property type="match status" value="1"/>
</dbReference>
<proteinExistence type="predicted"/>
<dbReference type="Gene3D" id="3.80.10.10">
    <property type="entry name" value="Ribonuclease Inhibitor"/>
    <property type="match status" value="1"/>
</dbReference>
<dbReference type="GeneID" id="107418196"/>
<dbReference type="PROSITE" id="PS50181">
    <property type="entry name" value="FBOX"/>
    <property type="match status" value="1"/>
</dbReference>
<dbReference type="Proteomes" id="UP001652623">
    <property type="component" value="Chromosome 1"/>
</dbReference>
<reference evidence="2" key="1">
    <citation type="submission" date="2025-05" db="UniProtKB">
        <authorList>
            <consortium name="RefSeq"/>
        </authorList>
    </citation>
    <scope>NUCLEOTIDE SEQUENCE [LARGE SCALE GENOMIC DNA]</scope>
</reference>
<evidence type="ECO:0000259" key="1">
    <source>
        <dbReference type="PROSITE" id="PS50181"/>
    </source>
</evidence>
<evidence type="ECO:0000313" key="2">
    <source>
        <dbReference type="Proteomes" id="UP001652623"/>
    </source>
</evidence>
<dbReference type="SUPFAM" id="SSF52058">
    <property type="entry name" value="L domain-like"/>
    <property type="match status" value="1"/>
</dbReference>
<dbReference type="InterPro" id="IPR053772">
    <property type="entry name" value="At1g61320/At1g61330-like"/>
</dbReference>
<dbReference type="InterPro" id="IPR036047">
    <property type="entry name" value="F-box-like_dom_sf"/>
</dbReference>
<dbReference type="PANTHER" id="PTHR34145:SF51">
    <property type="entry name" value="FBD DOMAIN-CONTAINING PROTEIN"/>
    <property type="match status" value="1"/>
</dbReference>
<dbReference type="Pfam" id="PF00646">
    <property type="entry name" value="F-box"/>
    <property type="match status" value="1"/>
</dbReference>
<reference evidence="3" key="2">
    <citation type="submission" date="2025-08" db="UniProtKB">
        <authorList>
            <consortium name="RefSeq"/>
        </authorList>
    </citation>
    <scope>IDENTIFICATION</scope>
    <source>
        <tissue evidence="3">Seedling</tissue>
    </source>
</reference>
<evidence type="ECO:0000313" key="3">
    <source>
        <dbReference type="RefSeq" id="XP_048322625.2"/>
    </source>
</evidence>
<dbReference type="RefSeq" id="XP_048322625.2">
    <property type="nucleotide sequence ID" value="XM_048466668.2"/>
</dbReference>
<dbReference type="InterPro" id="IPR055357">
    <property type="entry name" value="LRR_At1g61320_AtMIF1"/>
</dbReference>
<dbReference type="SUPFAM" id="SSF81383">
    <property type="entry name" value="F-box domain"/>
    <property type="match status" value="1"/>
</dbReference>
<organism evidence="2 3">
    <name type="scientific">Ziziphus jujuba</name>
    <name type="common">Chinese jujube</name>
    <name type="synonym">Ziziphus sativa</name>
    <dbReference type="NCBI Taxonomy" id="326968"/>
    <lineage>
        <taxon>Eukaryota</taxon>
        <taxon>Viridiplantae</taxon>
        <taxon>Streptophyta</taxon>
        <taxon>Embryophyta</taxon>
        <taxon>Tracheophyta</taxon>
        <taxon>Spermatophyta</taxon>
        <taxon>Magnoliopsida</taxon>
        <taxon>eudicotyledons</taxon>
        <taxon>Gunneridae</taxon>
        <taxon>Pentapetalae</taxon>
        <taxon>rosids</taxon>
        <taxon>fabids</taxon>
        <taxon>Rosales</taxon>
        <taxon>Rhamnaceae</taxon>
        <taxon>Paliureae</taxon>
        <taxon>Ziziphus</taxon>
    </lineage>
</organism>